<feature type="domain" description="FAD/NAD(P)-binding" evidence="9">
    <location>
        <begin position="13"/>
        <end position="322"/>
    </location>
</feature>
<evidence type="ECO:0000256" key="7">
    <source>
        <dbReference type="ARBA" id="ARBA00023284"/>
    </source>
</evidence>
<comment type="cofactor">
    <cofactor evidence="1">
        <name>FAD</name>
        <dbReference type="ChEBI" id="CHEBI:57692"/>
    </cofactor>
</comment>
<dbReference type="SUPFAM" id="SSF51905">
    <property type="entry name" value="FAD/NAD(P)-binding domain"/>
    <property type="match status" value="1"/>
</dbReference>
<dbReference type="PANTHER" id="PTHR42737:SF2">
    <property type="entry name" value="GLUTATHIONE REDUCTASE"/>
    <property type="match status" value="1"/>
</dbReference>
<evidence type="ECO:0000256" key="4">
    <source>
        <dbReference type="ARBA" id="ARBA00022827"/>
    </source>
</evidence>
<evidence type="ECO:0000259" key="8">
    <source>
        <dbReference type="Pfam" id="PF02852"/>
    </source>
</evidence>
<evidence type="ECO:0000256" key="2">
    <source>
        <dbReference type="ARBA" id="ARBA00007532"/>
    </source>
</evidence>
<evidence type="ECO:0000256" key="1">
    <source>
        <dbReference type="ARBA" id="ARBA00001974"/>
    </source>
</evidence>
<dbReference type="InterPro" id="IPR004099">
    <property type="entry name" value="Pyr_nucl-diS_OxRdtase_dimer"/>
</dbReference>
<dbReference type="PRINTS" id="PR00368">
    <property type="entry name" value="FADPNR"/>
</dbReference>
<evidence type="ECO:0000256" key="6">
    <source>
        <dbReference type="ARBA" id="ARBA00023157"/>
    </source>
</evidence>
<dbReference type="AlphaFoldDB" id="A0A2I7K4W7"/>
<dbReference type="GO" id="GO:0004362">
    <property type="term" value="F:glutathione-disulfide reductase (NADPH) activity"/>
    <property type="evidence" value="ECO:0007669"/>
    <property type="project" value="TreeGrafter"/>
</dbReference>
<dbReference type="GO" id="GO:0006749">
    <property type="term" value="P:glutathione metabolic process"/>
    <property type="evidence" value="ECO:0007669"/>
    <property type="project" value="TreeGrafter"/>
</dbReference>
<dbReference type="Gene3D" id="3.50.50.60">
    <property type="entry name" value="FAD/NAD(P)-binding domain"/>
    <property type="match status" value="2"/>
</dbReference>
<comment type="similarity">
    <text evidence="2">Belongs to the class-I pyridine nucleotide-disulfide oxidoreductase family.</text>
</comment>
<dbReference type="PRINTS" id="PR00411">
    <property type="entry name" value="PNDRDTASEI"/>
</dbReference>
<dbReference type="GO" id="GO:0045454">
    <property type="term" value="P:cell redox homeostasis"/>
    <property type="evidence" value="ECO:0007669"/>
    <property type="project" value="InterPro"/>
</dbReference>
<dbReference type="GO" id="GO:0034599">
    <property type="term" value="P:cellular response to oxidative stress"/>
    <property type="evidence" value="ECO:0007669"/>
    <property type="project" value="TreeGrafter"/>
</dbReference>
<dbReference type="EMBL" id="CP010725">
    <property type="protein sequence ID" value="AUQ97613.1"/>
    <property type="molecule type" value="Genomic_DNA"/>
</dbReference>
<dbReference type="GO" id="GO:0050660">
    <property type="term" value="F:flavin adenine dinucleotide binding"/>
    <property type="evidence" value="ECO:0007669"/>
    <property type="project" value="InterPro"/>
</dbReference>
<sequence length="442" mass="46011">MSHLTHPPAASHDLVVIGGGSGGLAAAKAAARLGASVVMIERSELGGTCVNRGCTPKKLMWSAAAQQQSLREMAKVGLIDRPHLDFAALRRRSDAKIDRLNRHFEEELQQAGVRLLRATAEIGEAGQVHAGGDVFQPGKLLLATGARPRALDIPGGDLAVTSDDVFHWTDLPGRLLIIGGGYIGCEFASIFAALGSEVQLMTDSDRLLEQFHAPAVDCMQAGLEKQGVTIEFGCKPVQIDFNGTMFKVSFDDGSIQYADRVIAAIGRVPNTDNMGPGLQGIAHARTGALAIDEHFQTSIPGIYAIGDVADRLPLTPVATRDGACFAAQHFGAGADQINLDLVPQSAYTIPPVAQVGSMSEGQDDGEVIANLASDVLDDGTAANSFVARAICDGRLSGIALVNHAAPEMIAPFAALLASGASADDLAAVTGVHPSFGEETVGP</sequence>
<gene>
    <name evidence="10" type="ORF">PhaeoP88_00208</name>
</gene>
<keyword evidence="4" id="KW-0274">FAD</keyword>
<keyword evidence="3" id="KW-0285">Flavoprotein</keyword>
<keyword evidence="6" id="KW-1015">Disulfide bond</keyword>
<accession>A0A2I7K4W7</accession>
<dbReference type="InterPro" id="IPR016156">
    <property type="entry name" value="FAD/NAD-linked_Rdtase_dimer_sf"/>
</dbReference>
<dbReference type="SUPFAM" id="SSF55424">
    <property type="entry name" value="FAD/NAD-linked reductases, dimerisation (C-terminal) domain"/>
    <property type="match status" value="1"/>
</dbReference>
<dbReference type="Proteomes" id="UP000236447">
    <property type="component" value="Chromosome"/>
</dbReference>
<protein>
    <submittedName>
        <fullName evidence="10">Pyridine nucleotide-disulfide oxidoreductase</fullName>
    </submittedName>
</protein>
<reference evidence="10 11" key="1">
    <citation type="journal article" date="2017" name="Front. Microbiol.">
        <title>Phaeobacter piscinae sp. nov., a species of the Roseobacter group and potential aquaculture probiont.</title>
        <authorList>
            <person name="Sonnenschein E.C."/>
            <person name="Phippen C.B.W."/>
            <person name="Nielsen K.F."/>
            <person name="Mateiu R.V."/>
            <person name="Melchiorsen J."/>
            <person name="Gram L."/>
            <person name="Overmann J."/>
            <person name="Freese H.M."/>
        </authorList>
    </citation>
    <scope>NUCLEOTIDE SEQUENCE [LARGE SCALE GENOMIC DNA]</scope>
    <source>
        <strain evidence="10 11">P88</strain>
    </source>
</reference>
<evidence type="ECO:0000256" key="5">
    <source>
        <dbReference type="ARBA" id="ARBA00023002"/>
    </source>
</evidence>
<dbReference type="RefSeq" id="WP_102882896.1">
    <property type="nucleotide sequence ID" value="NZ_CP010725.1"/>
</dbReference>
<keyword evidence="5" id="KW-0560">Oxidoreductase</keyword>
<evidence type="ECO:0000313" key="11">
    <source>
        <dbReference type="Proteomes" id="UP000236447"/>
    </source>
</evidence>
<evidence type="ECO:0000256" key="3">
    <source>
        <dbReference type="ARBA" id="ARBA00022630"/>
    </source>
</evidence>
<reference evidence="10 11" key="2">
    <citation type="journal article" date="2017" name="Genome Biol. Evol.">
        <title>Trajectories and Drivers of Genome Evolution in Surface-Associated Marine Phaeobacter.</title>
        <authorList>
            <person name="Freese H.M."/>
            <person name="Sikorski J."/>
            <person name="Bunk B."/>
            <person name="Scheuner C."/>
            <person name="Meier-Kolthoff J.P."/>
            <person name="Sproer C."/>
            <person name="Gram L."/>
            <person name="Overmann J."/>
        </authorList>
    </citation>
    <scope>NUCLEOTIDE SEQUENCE [LARGE SCALE GENOMIC DNA]</scope>
    <source>
        <strain evidence="10 11">P88</strain>
    </source>
</reference>
<dbReference type="Pfam" id="PF07992">
    <property type="entry name" value="Pyr_redox_2"/>
    <property type="match status" value="1"/>
</dbReference>
<proteinExistence type="inferred from homology"/>
<dbReference type="GO" id="GO:0005829">
    <property type="term" value="C:cytosol"/>
    <property type="evidence" value="ECO:0007669"/>
    <property type="project" value="TreeGrafter"/>
</dbReference>
<evidence type="ECO:0000259" key="9">
    <source>
        <dbReference type="Pfam" id="PF07992"/>
    </source>
</evidence>
<keyword evidence="7" id="KW-0676">Redox-active center</keyword>
<dbReference type="InterPro" id="IPR036188">
    <property type="entry name" value="FAD/NAD-bd_sf"/>
</dbReference>
<organism evidence="10 11">
    <name type="scientific">Phaeobacter inhibens</name>
    <dbReference type="NCBI Taxonomy" id="221822"/>
    <lineage>
        <taxon>Bacteria</taxon>
        <taxon>Pseudomonadati</taxon>
        <taxon>Pseudomonadota</taxon>
        <taxon>Alphaproteobacteria</taxon>
        <taxon>Rhodobacterales</taxon>
        <taxon>Roseobacteraceae</taxon>
        <taxon>Phaeobacter</taxon>
    </lineage>
</organism>
<dbReference type="Gene3D" id="3.30.390.30">
    <property type="match status" value="1"/>
</dbReference>
<evidence type="ECO:0000313" key="10">
    <source>
        <dbReference type="EMBL" id="AUQ97613.1"/>
    </source>
</evidence>
<dbReference type="InterPro" id="IPR046952">
    <property type="entry name" value="GSHR/TRXR-like"/>
</dbReference>
<dbReference type="InterPro" id="IPR023753">
    <property type="entry name" value="FAD/NAD-binding_dom"/>
</dbReference>
<dbReference type="Pfam" id="PF02852">
    <property type="entry name" value="Pyr_redox_dim"/>
    <property type="match status" value="1"/>
</dbReference>
<dbReference type="PANTHER" id="PTHR42737">
    <property type="entry name" value="GLUTATHIONE REDUCTASE"/>
    <property type="match status" value="1"/>
</dbReference>
<name>A0A2I7K4W7_9RHOB</name>
<feature type="domain" description="Pyridine nucleotide-disulphide oxidoreductase dimerisation" evidence="8">
    <location>
        <begin position="342"/>
        <end position="439"/>
    </location>
</feature>